<organism evidence="1 2">
    <name type="scientific">Sphaerisporangium flaviroseum</name>
    <dbReference type="NCBI Taxonomy" id="509199"/>
    <lineage>
        <taxon>Bacteria</taxon>
        <taxon>Bacillati</taxon>
        <taxon>Actinomycetota</taxon>
        <taxon>Actinomycetes</taxon>
        <taxon>Streptosporangiales</taxon>
        <taxon>Streptosporangiaceae</taxon>
        <taxon>Sphaerisporangium</taxon>
    </lineage>
</organism>
<evidence type="ECO:0000313" key="2">
    <source>
        <dbReference type="Proteomes" id="UP001500888"/>
    </source>
</evidence>
<gene>
    <name evidence="1" type="ORF">GCM10022226_02570</name>
</gene>
<keyword evidence="2" id="KW-1185">Reference proteome</keyword>
<proteinExistence type="predicted"/>
<evidence type="ECO:0008006" key="3">
    <source>
        <dbReference type="Google" id="ProtNLM"/>
    </source>
</evidence>
<comment type="caution">
    <text evidence="1">The sequence shown here is derived from an EMBL/GenBank/DDBJ whole genome shotgun (WGS) entry which is preliminary data.</text>
</comment>
<name>A0ABP7H9Y8_9ACTN</name>
<sequence length="187" mass="20531">MNWRRNLGYGLGLLALIPAVVAAEVLPWREKYEFLTGKGGQEAVAAHGQGARVNGMEWRLKSITEGELQEEFSRPLPPRTKIAVVVISVKPLTDQGGKWFVTDGTCKIAATDKAGRIWQPSFRNDLAPKSPHSPTCRAFDANYNMVPLPVGKELTIQTEYVVPADAFPTLGVQIRLTPNPATVRLNP</sequence>
<reference evidence="2" key="1">
    <citation type="journal article" date="2019" name="Int. J. Syst. Evol. Microbiol.">
        <title>The Global Catalogue of Microorganisms (GCM) 10K type strain sequencing project: providing services to taxonomists for standard genome sequencing and annotation.</title>
        <authorList>
            <consortium name="The Broad Institute Genomics Platform"/>
            <consortium name="The Broad Institute Genome Sequencing Center for Infectious Disease"/>
            <person name="Wu L."/>
            <person name="Ma J."/>
        </authorList>
    </citation>
    <scope>NUCLEOTIDE SEQUENCE [LARGE SCALE GENOMIC DNA]</scope>
    <source>
        <strain evidence="2">JCM 16908</strain>
    </source>
</reference>
<dbReference type="Proteomes" id="UP001500888">
    <property type="component" value="Unassembled WGS sequence"/>
</dbReference>
<evidence type="ECO:0000313" key="1">
    <source>
        <dbReference type="EMBL" id="GAA3787690.1"/>
    </source>
</evidence>
<accession>A0ABP7H9Y8</accession>
<dbReference type="EMBL" id="BAAAZR010000001">
    <property type="protein sequence ID" value="GAA3787690.1"/>
    <property type="molecule type" value="Genomic_DNA"/>
</dbReference>
<dbReference type="RefSeq" id="WP_344933127.1">
    <property type="nucleotide sequence ID" value="NZ_BAAAZR010000001.1"/>
</dbReference>
<protein>
    <recommendedName>
        <fullName evidence="3">DUF4352 domain-containing protein</fullName>
    </recommendedName>
</protein>